<evidence type="ECO:0000256" key="1">
    <source>
        <dbReference type="SAM" id="MobiDB-lite"/>
    </source>
</evidence>
<dbReference type="Proteomes" id="UP001250791">
    <property type="component" value="Unassembled WGS sequence"/>
</dbReference>
<evidence type="ECO:0000313" key="2">
    <source>
        <dbReference type="EMBL" id="MDR6904066.1"/>
    </source>
</evidence>
<feature type="compositionally biased region" description="Basic residues" evidence="1">
    <location>
        <begin position="55"/>
        <end position="66"/>
    </location>
</feature>
<organism evidence="2 3">
    <name type="scientific">Rhizobium miluonense</name>
    <dbReference type="NCBI Taxonomy" id="411945"/>
    <lineage>
        <taxon>Bacteria</taxon>
        <taxon>Pseudomonadati</taxon>
        <taxon>Pseudomonadota</taxon>
        <taxon>Alphaproteobacteria</taxon>
        <taxon>Hyphomicrobiales</taxon>
        <taxon>Rhizobiaceae</taxon>
        <taxon>Rhizobium/Agrobacterium group</taxon>
        <taxon>Rhizobium</taxon>
    </lineage>
</organism>
<gene>
    <name evidence="2" type="ORF">J2W52_005699</name>
</gene>
<evidence type="ECO:0008006" key="4">
    <source>
        <dbReference type="Google" id="ProtNLM"/>
    </source>
</evidence>
<name>A0ABU1SYR7_9HYPH</name>
<keyword evidence="3" id="KW-1185">Reference proteome</keyword>
<evidence type="ECO:0000313" key="3">
    <source>
        <dbReference type="Proteomes" id="UP001250791"/>
    </source>
</evidence>
<comment type="caution">
    <text evidence="2">The sequence shown here is derived from an EMBL/GenBank/DDBJ whole genome shotgun (WGS) entry which is preliminary data.</text>
</comment>
<accession>A0ABU1SYR7</accession>
<protein>
    <recommendedName>
        <fullName evidence="4">Poly(Hydroxyalkanoate) granule-associated protein</fullName>
    </recommendedName>
</protein>
<feature type="region of interest" description="Disordered" evidence="1">
    <location>
        <begin position="1"/>
        <end position="79"/>
    </location>
</feature>
<reference evidence="2 3" key="1">
    <citation type="submission" date="2023-07" db="EMBL/GenBank/DDBJ databases">
        <title>Sorghum-associated microbial communities from plants grown in Nebraska, USA.</title>
        <authorList>
            <person name="Schachtman D."/>
        </authorList>
    </citation>
    <scope>NUCLEOTIDE SEQUENCE [LARGE SCALE GENOMIC DNA]</scope>
    <source>
        <strain evidence="2 3">3199</strain>
    </source>
</reference>
<sequence>MIRFAPAVASAVPPITSTPKPSIVPPKETDAGEAAAASGMLLSELPEISAPALKTSKRRSQRKPKAKPGTAAVQLDLNA</sequence>
<proteinExistence type="predicted"/>
<dbReference type="EMBL" id="JAVDUP010000013">
    <property type="protein sequence ID" value="MDR6904066.1"/>
    <property type="molecule type" value="Genomic_DNA"/>
</dbReference>